<comment type="subcellular location">
    <subcellularLocation>
        <location evidence="1">Membrane</location>
    </subcellularLocation>
</comment>
<dbReference type="InterPro" id="IPR025423">
    <property type="entry name" value="TMEM205-like"/>
</dbReference>
<dbReference type="Proteomes" id="UP000593563">
    <property type="component" value="Unassembled WGS sequence"/>
</dbReference>
<keyword evidence="9" id="KW-1185">Reference proteome</keyword>
<dbReference type="GO" id="GO:0016020">
    <property type="term" value="C:membrane"/>
    <property type="evidence" value="ECO:0007669"/>
    <property type="project" value="UniProtKB-SubCell"/>
</dbReference>
<evidence type="ECO:0000313" key="9">
    <source>
        <dbReference type="Proteomes" id="UP000593563"/>
    </source>
</evidence>
<name>A0A6L5BA48_APIGR</name>
<dbReference type="Gene3D" id="1.20.120.20">
    <property type="entry name" value="Apolipoprotein"/>
    <property type="match status" value="1"/>
</dbReference>
<keyword evidence="2 6" id="KW-0812">Transmembrane</keyword>
<keyword evidence="4 6" id="KW-0472">Membrane</keyword>
<evidence type="ECO:0000256" key="3">
    <source>
        <dbReference type="ARBA" id="ARBA00022989"/>
    </source>
</evidence>
<evidence type="ECO:0000256" key="2">
    <source>
        <dbReference type="ARBA" id="ARBA00022692"/>
    </source>
</evidence>
<feature type="transmembrane region" description="Helical" evidence="6">
    <location>
        <begin position="332"/>
        <end position="352"/>
    </location>
</feature>
<dbReference type="Pfam" id="PF13664">
    <property type="entry name" value="DUF4149"/>
    <property type="match status" value="1"/>
</dbReference>
<evidence type="ECO:0000256" key="6">
    <source>
        <dbReference type="SAM" id="Phobius"/>
    </source>
</evidence>
<feature type="transmembrane region" description="Helical" evidence="6">
    <location>
        <begin position="261"/>
        <end position="281"/>
    </location>
</feature>
<feature type="transmembrane region" description="Helical" evidence="6">
    <location>
        <begin position="423"/>
        <end position="441"/>
    </location>
</feature>
<feature type="region of interest" description="Disordered" evidence="5">
    <location>
        <begin position="365"/>
        <end position="399"/>
    </location>
</feature>
<gene>
    <name evidence="8" type="ORF">AG4045_016849</name>
</gene>
<evidence type="ECO:0000256" key="5">
    <source>
        <dbReference type="SAM" id="MobiDB-lite"/>
    </source>
</evidence>
<evidence type="ECO:0000259" key="7">
    <source>
        <dbReference type="Pfam" id="PF13664"/>
    </source>
</evidence>
<dbReference type="EMBL" id="WRXP01001333">
    <property type="protein sequence ID" value="KAF1002378.1"/>
    <property type="molecule type" value="Genomic_DNA"/>
</dbReference>
<accession>A0A6L5BA48</accession>
<dbReference type="PANTHER" id="PTHR47652:SF3">
    <property type="entry name" value="MITOCHONDRIAL IMPORT INNER MEMBRANE TRANSLOCASE SUBUNIT TIM44"/>
    <property type="match status" value="1"/>
</dbReference>
<sequence length="466" mass="50517">MLSSTFGLASGEGKEGNTKISIYPRDYYDGLEKHSVKEAVSENVGKMKEVVGEGSSKVMDGVHKVEEVAGEGSSKVMDGVHKVKEVAGEGSSKIMDGVHKVKQAAGEQSDKIKDGAEKVKEVAGEGSGKVKDAVHKVVESDIVDTPKRAVEDIKRNISNLAEIDRTDIEEFVCDAFGSCKEGLEKAKGATKEGVTKGAGKVKEIVADTSSKVKDATKKIKDSAVLDTPKRAVEDIERNVSMIGDTVIEAARMNSLIGVVQLLGFSMSFGMSMWMTFVSCYILGDALPREQFGMLQSRVYPIYYKIQAYSIGVALIAHLFSYCKQIVSSNADIFYSVNLVMCLLMSLVNFLYLEPKATQIMSERFKEEKEEGRERVTSHPRSGIADDAGDPVSATTEHQGEVKAETYTARLSEKLQMINRLSSYANIMTLISLSMHMVYLGLQIQDSGAEKVGFGHATGAFGGPPPS</sequence>
<dbReference type="AlphaFoldDB" id="A0A6L5BA48"/>
<evidence type="ECO:0000256" key="4">
    <source>
        <dbReference type="ARBA" id="ARBA00023136"/>
    </source>
</evidence>
<comment type="caution">
    <text evidence="8">The sequence shown here is derived from an EMBL/GenBank/DDBJ whole genome shotgun (WGS) entry which is preliminary data.</text>
</comment>
<evidence type="ECO:0000313" key="8">
    <source>
        <dbReference type="EMBL" id="KAF1002378.1"/>
    </source>
</evidence>
<evidence type="ECO:0000256" key="1">
    <source>
        <dbReference type="ARBA" id="ARBA00004370"/>
    </source>
</evidence>
<dbReference type="PANTHER" id="PTHR47652">
    <property type="entry name" value="MITOCHONDRIAL IMPORT INNER MEMBRANE TRANSLOCASE SUBUNIT TIM44"/>
    <property type="match status" value="1"/>
</dbReference>
<protein>
    <recommendedName>
        <fullName evidence="7">TMEM205-like domain-containing protein</fullName>
    </recommendedName>
</protein>
<feature type="transmembrane region" description="Helical" evidence="6">
    <location>
        <begin position="301"/>
        <end position="320"/>
    </location>
</feature>
<reference evidence="8" key="1">
    <citation type="submission" date="2020-01" db="EMBL/GenBank/DDBJ databases">
        <title>The Celery Genome Sequence Reveals Sequential Paleo-tetraploidization, Resistance Gene Elimination, Karyotype Evolution, and Functional Innovation in Apiales.</title>
        <authorList>
            <person name="Song X."/>
        </authorList>
    </citation>
    <scope>NUCLEOTIDE SEQUENCE</scope>
    <source>
        <tissue evidence="8">Leaf</tissue>
    </source>
</reference>
<proteinExistence type="predicted"/>
<keyword evidence="3 6" id="KW-1133">Transmembrane helix</keyword>
<organism evidence="8 9">
    <name type="scientific">Apium graveolens</name>
    <name type="common">Celery</name>
    <dbReference type="NCBI Taxonomy" id="4045"/>
    <lineage>
        <taxon>Eukaryota</taxon>
        <taxon>Viridiplantae</taxon>
        <taxon>Streptophyta</taxon>
        <taxon>Embryophyta</taxon>
        <taxon>Tracheophyta</taxon>
        <taxon>Spermatophyta</taxon>
        <taxon>Magnoliopsida</taxon>
        <taxon>eudicotyledons</taxon>
        <taxon>Gunneridae</taxon>
        <taxon>Pentapetalae</taxon>
        <taxon>asterids</taxon>
        <taxon>campanulids</taxon>
        <taxon>Apiales</taxon>
        <taxon>Apiaceae</taxon>
        <taxon>Apioideae</taxon>
        <taxon>apioid superclade</taxon>
        <taxon>Apieae</taxon>
        <taxon>Apium</taxon>
    </lineage>
</organism>
<feature type="domain" description="TMEM205-like" evidence="7">
    <location>
        <begin position="262"/>
        <end position="364"/>
    </location>
</feature>
<feature type="compositionally biased region" description="Basic and acidic residues" evidence="5">
    <location>
        <begin position="365"/>
        <end position="376"/>
    </location>
</feature>